<gene>
    <name evidence="3" type="ORF">HDID_LOCUS1785</name>
</gene>
<accession>A0A0R3SBE2</accession>
<evidence type="ECO:0000313" key="3">
    <source>
        <dbReference type="EMBL" id="VDL19246.1"/>
    </source>
</evidence>
<evidence type="ECO:0000256" key="1">
    <source>
        <dbReference type="SAM" id="MobiDB-lite"/>
    </source>
</evidence>
<keyword evidence="2" id="KW-0812">Transmembrane</keyword>
<evidence type="ECO:0000313" key="4">
    <source>
        <dbReference type="Proteomes" id="UP000274504"/>
    </source>
</evidence>
<dbReference type="AlphaFoldDB" id="A0A0R3SBE2"/>
<keyword evidence="2" id="KW-0472">Membrane</keyword>
<protein>
    <submittedName>
        <fullName evidence="5">Ion_trans_2 domain-containing protein</fullName>
    </submittedName>
</protein>
<reference evidence="5" key="1">
    <citation type="submission" date="2017-02" db="UniProtKB">
        <authorList>
            <consortium name="WormBaseParasite"/>
        </authorList>
    </citation>
    <scope>IDENTIFICATION</scope>
</reference>
<feature type="transmembrane region" description="Helical" evidence="2">
    <location>
        <begin position="88"/>
        <end position="108"/>
    </location>
</feature>
<organism evidence="5">
    <name type="scientific">Hymenolepis diminuta</name>
    <name type="common">Rat tapeworm</name>
    <dbReference type="NCBI Taxonomy" id="6216"/>
    <lineage>
        <taxon>Eukaryota</taxon>
        <taxon>Metazoa</taxon>
        <taxon>Spiralia</taxon>
        <taxon>Lophotrochozoa</taxon>
        <taxon>Platyhelminthes</taxon>
        <taxon>Cestoda</taxon>
        <taxon>Eucestoda</taxon>
        <taxon>Cyclophyllidea</taxon>
        <taxon>Hymenolepididae</taxon>
        <taxon>Hymenolepis</taxon>
    </lineage>
</organism>
<dbReference type="OrthoDB" id="6243274at2759"/>
<feature type="region of interest" description="Disordered" evidence="1">
    <location>
        <begin position="1"/>
        <end position="21"/>
    </location>
</feature>
<sequence length="176" mass="19817">MDQPPNDENALKSFPPIKKWPATNQDLPTLPEGRVFEPEQNIEPVIVTGSDLFHLSSTSSIKKKNRCLTALRPPQWLRHSSNWLYRKTGGVITYIVFFLLIYTLLWIFTDKEALPPQCYDYTDLIVPDKPDGKVALCFGGKTLSVTLFYAFAFAVGEAVELIRIPGLAGESLTTFH</sequence>
<name>A0A0R3SBE2_HYMDI</name>
<reference evidence="3 4" key="2">
    <citation type="submission" date="2018-11" db="EMBL/GenBank/DDBJ databases">
        <authorList>
            <consortium name="Pathogen Informatics"/>
        </authorList>
    </citation>
    <scope>NUCLEOTIDE SEQUENCE [LARGE SCALE GENOMIC DNA]</scope>
</reference>
<dbReference type="EMBL" id="UYSG01000368">
    <property type="protein sequence ID" value="VDL19246.1"/>
    <property type="molecule type" value="Genomic_DNA"/>
</dbReference>
<dbReference type="Proteomes" id="UP000274504">
    <property type="component" value="Unassembled WGS sequence"/>
</dbReference>
<proteinExistence type="predicted"/>
<evidence type="ECO:0000313" key="5">
    <source>
        <dbReference type="WBParaSite" id="HDID_0000178401-mRNA-1"/>
    </source>
</evidence>
<evidence type="ECO:0000256" key="2">
    <source>
        <dbReference type="SAM" id="Phobius"/>
    </source>
</evidence>
<keyword evidence="2" id="KW-1133">Transmembrane helix</keyword>
<dbReference type="WBParaSite" id="HDID_0000178401-mRNA-1">
    <property type="protein sequence ID" value="HDID_0000178401-mRNA-1"/>
    <property type="gene ID" value="HDID_0000178401"/>
</dbReference>